<name>A0A3B3VUS2_9TELE</name>
<evidence type="ECO:0000313" key="1">
    <source>
        <dbReference type="Ensembl" id="ENSPLAP00000029545.1"/>
    </source>
</evidence>
<protein>
    <submittedName>
        <fullName evidence="1">Uncharacterized protein</fullName>
    </submittedName>
</protein>
<organism evidence="1 2">
    <name type="scientific">Poecilia latipinna</name>
    <name type="common">sailfin molly</name>
    <dbReference type="NCBI Taxonomy" id="48699"/>
    <lineage>
        <taxon>Eukaryota</taxon>
        <taxon>Metazoa</taxon>
        <taxon>Chordata</taxon>
        <taxon>Craniata</taxon>
        <taxon>Vertebrata</taxon>
        <taxon>Euteleostomi</taxon>
        <taxon>Actinopterygii</taxon>
        <taxon>Neopterygii</taxon>
        <taxon>Teleostei</taxon>
        <taxon>Neoteleostei</taxon>
        <taxon>Acanthomorphata</taxon>
        <taxon>Ovalentaria</taxon>
        <taxon>Atherinomorphae</taxon>
        <taxon>Cyprinodontiformes</taxon>
        <taxon>Poeciliidae</taxon>
        <taxon>Poeciliinae</taxon>
        <taxon>Poecilia</taxon>
    </lineage>
</organism>
<proteinExistence type="predicted"/>
<reference evidence="1" key="2">
    <citation type="submission" date="2025-09" db="UniProtKB">
        <authorList>
            <consortium name="Ensembl"/>
        </authorList>
    </citation>
    <scope>IDENTIFICATION</scope>
</reference>
<dbReference type="AlphaFoldDB" id="A0A3B3VUS2"/>
<sequence length="103" mass="11853">IILTLTDPVKSIPALIGCVSKFSKISGYKVNYEKSETMPLGFCDWGEPAFIKPFRWAPTGLKYLGIRMTSKTNQLTEHKKGYRFRMITRNNETDWLGFVCDVR</sequence>
<keyword evidence="2" id="KW-1185">Reference proteome</keyword>
<dbReference type="STRING" id="48699.ENSPLAP00000029545"/>
<accession>A0A3B3VUS2</accession>
<evidence type="ECO:0000313" key="2">
    <source>
        <dbReference type="Proteomes" id="UP000261500"/>
    </source>
</evidence>
<reference evidence="1" key="1">
    <citation type="submission" date="2025-08" db="UniProtKB">
        <authorList>
            <consortium name="Ensembl"/>
        </authorList>
    </citation>
    <scope>IDENTIFICATION</scope>
</reference>
<dbReference type="Proteomes" id="UP000261500">
    <property type="component" value="Unplaced"/>
</dbReference>
<dbReference type="Ensembl" id="ENSPLAT00000024625.1">
    <property type="protein sequence ID" value="ENSPLAP00000029545.1"/>
    <property type="gene ID" value="ENSPLAG00000019873.1"/>
</dbReference>
<dbReference type="GeneTree" id="ENSGT01110000268928"/>